<evidence type="ECO:0000313" key="4">
    <source>
        <dbReference type="EMBL" id="AZQ62411.1"/>
    </source>
</evidence>
<dbReference type="GO" id="GO:0008270">
    <property type="term" value="F:zinc ion binding"/>
    <property type="evidence" value="ECO:0007669"/>
    <property type="project" value="InterPro"/>
</dbReference>
<reference evidence="4 5" key="1">
    <citation type="submission" date="2018-12" db="EMBL/GenBank/DDBJ databases">
        <title>Flammeovirga pectinis sp. nov., isolated from the gut of the Korean scallop, Patinopecten yessoensis.</title>
        <authorList>
            <person name="Bae J.-W."/>
            <person name="Jeong Y.-S."/>
            <person name="Kang W."/>
        </authorList>
    </citation>
    <scope>NUCLEOTIDE SEQUENCE [LARGE SCALE GENOMIC DNA]</scope>
    <source>
        <strain evidence="4 5">L12M1</strain>
    </source>
</reference>
<dbReference type="InterPro" id="IPR014905">
    <property type="entry name" value="HIRAN"/>
</dbReference>
<dbReference type="OrthoDB" id="980047at2"/>
<dbReference type="GO" id="GO:0016818">
    <property type="term" value="F:hydrolase activity, acting on acid anhydrides, in phosphorus-containing anhydrides"/>
    <property type="evidence" value="ECO:0007669"/>
    <property type="project" value="InterPro"/>
</dbReference>
<evidence type="ECO:0000259" key="3">
    <source>
        <dbReference type="Pfam" id="PF08797"/>
    </source>
</evidence>
<dbReference type="Pfam" id="PF08797">
    <property type="entry name" value="HIRAN"/>
    <property type="match status" value="1"/>
</dbReference>
<dbReference type="Proteomes" id="UP000267268">
    <property type="component" value="Chromosome 1"/>
</dbReference>
<organism evidence="4 5">
    <name type="scientific">Flammeovirga pectinis</name>
    <dbReference type="NCBI Taxonomy" id="2494373"/>
    <lineage>
        <taxon>Bacteria</taxon>
        <taxon>Pseudomonadati</taxon>
        <taxon>Bacteroidota</taxon>
        <taxon>Cytophagia</taxon>
        <taxon>Cytophagales</taxon>
        <taxon>Flammeovirgaceae</taxon>
        <taxon>Flammeovirga</taxon>
    </lineage>
</organism>
<gene>
    <name evidence="4" type="ORF">EI427_09225</name>
</gene>
<dbReference type="AlphaFoldDB" id="A0A3S9P2J4"/>
<feature type="domain" description="HIRAN" evidence="3">
    <location>
        <begin position="23"/>
        <end position="109"/>
    </location>
</feature>
<dbReference type="RefSeq" id="WP_126613888.1">
    <property type="nucleotide sequence ID" value="NZ_CP034562.1"/>
</dbReference>
<dbReference type="EMBL" id="CP034562">
    <property type="protein sequence ID" value="AZQ62411.1"/>
    <property type="molecule type" value="Genomic_DNA"/>
</dbReference>
<keyword evidence="5" id="KW-1185">Reference proteome</keyword>
<proteinExistence type="predicted"/>
<evidence type="ECO:0000256" key="1">
    <source>
        <dbReference type="ARBA" id="ARBA00022723"/>
    </source>
</evidence>
<protein>
    <recommendedName>
        <fullName evidence="3">HIRAN domain-containing protein</fullName>
    </recommendedName>
</protein>
<dbReference type="Gene3D" id="3.30.70.2330">
    <property type="match status" value="1"/>
</dbReference>
<dbReference type="GO" id="GO:0003676">
    <property type="term" value="F:nucleic acid binding"/>
    <property type="evidence" value="ECO:0007669"/>
    <property type="project" value="InterPro"/>
</dbReference>
<accession>A0A3S9P2J4</accession>
<keyword evidence="2" id="KW-0378">Hydrolase</keyword>
<name>A0A3S9P2J4_9BACT</name>
<dbReference type="KEGG" id="fll:EI427_09225"/>
<keyword evidence="1" id="KW-0479">Metal-binding</keyword>
<evidence type="ECO:0000256" key="2">
    <source>
        <dbReference type="ARBA" id="ARBA00022801"/>
    </source>
</evidence>
<evidence type="ECO:0000313" key="5">
    <source>
        <dbReference type="Proteomes" id="UP000267268"/>
    </source>
</evidence>
<sequence length="120" mass="13970">MVKPVYNIKDHDLLSLLQKTLLFEGFVAGYKFYSENDLEWEVMRNKLNLVRYSNNEFDDNAVAVFAGDKMIGYVPKANSKTIAECLDKGEELYSELIHVDPVAADKNKVFFKIWRFKETH</sequence>